<proteinExistence type="predicted"/>
<organism evidence="1 2">
    <name type="scientific">Saccharopolyspora rosea</name>
    <dbReference type="NCBI Taxonomy" id="524884"/>
    <lineage>
        <taxon>Bacteria</taxon>
        <taxon>Bacillati</taxon>
        <taxon>Actinomycetota</taxon>
        <taxon>Actinomycetes</taxon>
        <taxon>Pseudonocardiales</taxon>
        <taxon>Pseudonocardiaceae</taxon>
        <taxon>Saccharopolyspora</taxon>
    </lineage>
</organism>
<dbReference type="EMBL" id="JBHTIW010000040">
    <property type="protein sequence ID" value="MFD0923710.1"/>
    <property type="molecule type" value="Genomic_DNA"/>
</dbReference>
<reference evidence="2" key="1">
    <citation type="journal article" date="2019" name="Int. J. Syst. Evol. Microbiol.">
        <title>The Global Catalogue of Microorganisms (GCM) 10K type strain sequencing project: providing services to taxonomists for standard genome sequencing and annotation.</title>
        <authorList>
            <consortium name="The Broad Institute Genomics Platform"/>
            <consortium name="The Broad Institute Genome Sequencing Center for Infectious Disease"/>
            <person name="Wu L."/>
            <person name="Ma J."/>
        </authorList>
    </citation>
    <scope>NUCLEOTIDE SEQUENCE [LARGE SCALE GENOMIC DNA]</scope>
    <source>
        <strain evidence="2">CCUG 56401</strain>
    </source>
</reference>
<evidence type="ECO:0000313" key="2">
    <source>
        <dbReference type="Proteomes" id="UP001597018"/>
    </source>
</evidence>
<protein>
    <submittedName>
        <fullName evidence="1">Uncharacterized protein</fullName>
    </submittedName>
</protein>
<dbReference type="RefSeq" id="WP_263247642.1">
    <property type="nucleotide sequence ID" value="NZ_BAABLT010000023.1"/>
</dbReference>
<keyword evidence="2" id="KW-1185">Reference proteome</keyword>
<gene>
    <name evidence="1" type="ORF">ACFQ16_28530</name>
</gene>
<comment type="caution">
    <text evidence="1">The sequence shown here is derived from an EMBL/GenBank/DDBJ whole genome shotgun (WGS) entry which is preliminary data.</text>
</comment>
<accession>A0ABW3FZY5</accession>
<name>A0ABW3FZY5_9PSEU</name>
<sequence>MAAVTFVRLRPDRAPVSALAQHVSPVDPRRMPRFVPTFCGLRLDAFDLDPRFLDHPAGQPCPACLRNAPVELTMRLARVTGVLPELGTDSSAPAESVFVAGCAELGVRHLLPPRPLRGERLGRPVVLTECGHMGWCPVAGPPPSLDWPLCRGCLESVRRRTGNR</sequence>
<evidence type="ECO:0000313" key="1">
    <source>
        <dbReference type="EMBL" id="MFD0923710.1"/>
    </source>
</evidence>
<dbReference type="Proteomes" id="UP001597018">
    <property type="component" value="Unassembled WGS sequence"/>
</dbReference>